<feature type="domain" description="DNA methylase N-4/N-6" evidence="7">
    <location>
        <begin position="158"/>
        <end position="486"/>
    </location>
</feature>
<keyword evidence="4" id="KW-0949">S-adenosyl-L-methionine</keyword>
<comment type="caution">
    <text evidence="8">The sequence shown here is derived from an EMBL/GenBank/DDBJ whole genome shotgun (WGS) entry which is preliminary data.</text>
</comment>
<evidence type="ECO:0000259" key="7">
    <source>
        <dbReference type="Pfam" id="PF01555"/>
    </source>
</evidence>
<dbReference type="Pfam" id="PF01555">
    <property type="entry name" value="N6_N4_Mtase"/>
    <property type="match status" value="1"/>
</dbReference>
<dbReference type="InterPro" id="IPR029063">
    <property type="entry name" value="SAM-dependent_MTases_sf"/>
</dbReference>
<dbReference type="Gene3D" id="3.40.50.150">
    <property type="entry name" value="Vaccinia Virus protein VP39"/>
    <property type="match status" value="1"/>
</dbReference>
<proteinExistence type="predicted"/>
<organism evidence="8 9">
    <name type="scientific">Hymenobacter nitidus</name>
    <dbReference type="NCBI Taxonomy" id="2880929"/>
    <lineage>
        <taxon>Bacteria</taxon>
        <taxon>Pseudomonadati</taxon>
        <taxon>Bacteroidota</taxon>
        <taxon>Cytophagia</taxon>
        <taxon>Cytophagales</taxon>
        <taxon>Hymenobacteraceae</taxon>
        <taxon>Hymenobacter</taxon>
    </lineage>
</organism>
<accession>A0ABS8AKG7</accession>
<dbReference type="EMBL" id="JAJADQ010000017">
    <property type="protein sequence ID" value="MCB2380452.1"/>
    <property type="molecule type" value="Genomic_DNA"/>
</dbReference>
<dbReference type="RefSeq" id="WP_226190447.1">
    <property type="nucleotide sequence ID" value="NZ_JAJADQ010000017.1"/>
</dbReference>
<dbReference type="EC" id="2.1.1.72" evidence="1"/>
<comment type="catalytic activity">
    <reaction evidence="5">
        <text>a 2'-deoxyadenosine in DNA + S-adenosyl-L-methionine = an N(6)-methyl-2'-deoxyadenosine in DNA + S-adenosyl-L-homocysteine + H(+)</text>
        <dbReference type="Rhea" id="RHEA:15197"/>
        <dbReference type="Rhea" id="RHEA-COMP:12418"/>
        <dbReference type="Rhea" id="RHEA-COMP:12419"/>
        <dbReference type="ChEBI" id="CHEBI:15378"/>
        <dbReference type="ChEBI" id="CHEBI:57856"/>
        <dbReference type="ChEBI" id="CHEBI:59789"/>
        <dbReference type="ChEBI" id="CHEBI:90615"/>
        <dbReference type="ChEBI" id="CHEBI:90616"/>
        <dbReference type="EC" id="2.1.1.72"/>
    </reaction>
</comment>
<protein>
    <recommendedName>
        <fullName evidence="1">site-specific DNA-methyltransferase (adenine-specific)</fullName>
        <ecNumber evidence="1">2.1.1.72</ecNumber>
    </recommendedName>
</protein>
<evidence type="ECO:0000256" key="1">
    <source>
        <dbReference type="ARBA" id="ARBA00011900"/>
    </source>
</evidence>
<feature type="region of interest" description="Disordered" evidence="6">
    <location>
        <begin position="1"/>
        <end position="47"/>
    </location>
</feature>
<keyword evidence="3" id="KW-0808">Transferase</keyword>
<evidence type="ECO:0000313" key="8">
    <source>
        <dbReference type="EMBL" id="MCB2380452.1"/>
    </source>
</evidence>
<evidence type="ECO:0000256" key="5">
    <source>
        <dbReference type="ARBA" id="ARBA00047942"/>
    </source>
</evidence>
<dbReference type="Proteomes" id="UP001165297">
    <property type="component" value="Unassembled WGS sequence"/>
</dbReference>
<dbReference type="InterPro" id="IPR002941">
    <property type="entry name" value="DNA_methylase_N4/N6"/>
</dbReference>
<dbReference type="InterPro" id="IPR002295">
    <property type="entry name" value="N4/N6-MTase_EcoPI_Mod-like"/>
</dbReference>
<dbReference type="PRINTS" id="PR00506">
    <property type="entry name" value="D21N6MTFRASE"/>
</dbReference>
<evidence type="ECO:0000256" key="2">
    <source>
        <dbReference type="ARBA" id="ARBA00022603"/>
    </source>
</evidence>
<keyword evidence="9" id="KW-1185">Reference proteome</keyword>
<sequence>MSDSYIKSTTHSDTRAHIPSQEEAGYERGNAKVKDKQQTDLPLNPVTTRGQDPELFWLNKYAKDGLQERLSVDIRSLYRHEHIVPENLIKGLYRTAASASGQLSLNDLFGNALERDELSKASEYYQQPPDGWTNRLIQGDSELVMASLLEREGMAGTVQCVYFDPPYGIKYGSNWQMRLNNREVKDGKDENISGEPEQIKAFRDTWELGIHSYLTYLRERLLLAKELLAESGSCFVQISDENIHLVRNLMDEVFGSENFCSLISFRTTTGQADQLLATVCDYIVWYAKDVKVVKYRQPYKEKSGFPTGYNLLELNDGSRRRISQDELSGKEKLPHGSRVLAFDNLVSQGFRTNTSIPFTYNGKVFDPGKQQNWKTSIAGLENLAKKNRLGVSGNTLRYVRYADDFPVTPIGNIWDDTSTGSFTDDKVYIVQTASKVIQRCMLMTTDPGDLVVDPTCGSGTTAYLAEQWGRRWITVDTSRIALNIAKTRLTTATFPCYKRISESDIRQGFVYKKVPHITLRSLANDEPAEAETLYDQPEVDKTKVRVAGPFTVETLQGLDPIAPAAANSDAVAADTDDQFEERIFEHLRSAGIKNGDATERATFRRVEAISSEGYLHAEGFYVAEGGERKAYIHIGPKFGAVSRQALNGSIKECRQRGDADWLVVLGFQFDTDVQGGQQSTSLGQFRVDIVRMHDDLMQAGLIKNDKKAASFVTIGEPDVALVDADGKDLTKPQPGQSVHVEVRGMDLYDPIRDEVKARNINDIAYWMVDDDYDGSNFVVQQVFFCGGDQDEFDKWKRGISDLAKLSTKKRAEHTLRIELDEDAFDELYGYRSRPINLTRPGQQIAVRVISQFGEESTRVVKL</sequence>
<evidence type="ECO:0000256" key="6">
    <source>
        <dbReference type="SAM" id="MobiDB-lite"/>
    </source>
</evidence>
<evidence type="ECO:0000313" key="9">
    <source>
        <dbReference type="Proteomes" id="UP001165297"/>
    </source>
</evidence>
<keyword evidence="2" id="KW-0489">Methyltransferase</keyword>
<reference evidence="8" key="1">
    <citation type="submission" date="2021-10" db="EMBL/GenBank/DDBJ databases">
        <authorList>
            <person name="Dean J.D."/>
            <person name="Kim M.K."/>
            <person name="Newey C.N."/>
            <person name="Stoker T.S."/>
            <person name="Thompson D.W."/>
            <person name="Grose J.H."/>
        </authorList>
    </citation>
    <scope>NUCLEOTIDE SEQUENCE</scope>
    <source>
        <strain evidence="8">BT635</strain>
    </source>
</reference>
<name>A0ABS8AKG7_9BACT</name>
<evidence type="ECO:0000256" key="4">
    <source>
        <dbReference type="ARBA" id="ARBA00022691"/>
    </source>
</evidence>
<gene>
    <name evidence="8" type="ORF">LGH70_22860</name>
</gene>
<dbReference type="SUPFAM" id="SSF53335">
    <property type="entry name" value="S-adenosyl-L-methionine-dependent methyltransferases"/>
    <property type="match status" value="1"/>
</dbReference>
<evidence type="ECO:0000256" key="3">
    <source>
        <dbReference type="ARBA" id="ARBA00022679"/>
    </source>
</evidence>
<feature type="compositionally biased region" description="Basic and acidic residues" evidence="6">
    <location>
        <begin position="25"/>
        <end position="38"/>
    </location>
</feature>